<evidence type="ECO:0000313" key="4">
    <source>
        <dbReference type="Proteomes" id="UP000297872"/>
    </source>
</evidence>
<feature type="domain" description="Phosphoribosyltransferase" evidence="2">
    <location>
        <begin position="187"/>
        <end position="238"/>
    </location>
</feature>
<dbReference type="SUPFAM" id="SSF53271">
    <property type="entry name" value="PRTase-like"/>
    <property type="match status" value="1"/>
</dbReference>
<dbReference type="Gene3D" id="3.40.50.2020">
    <property type="match status" value="1"/>
</dbReference>
<name>A0A4Y8VN20_9BACT</name>
<dbReference type="InterPro" id="IPR029057">
    <property type="entry name" value="PRTase-like"/>
</dbReference>
<evidence type="ECO:0000313" key="3">
    <source>
        <dbReference type="EMBL" id="TFH81924.1"/>
    </source>
</evidence>
<sequence length="244" mass="27910">MRLSILAKIIDMLSPRYCPVCGNRLNGEEESICVSCNLFLPRTDTWKDPYNNEMAKMFWHRIPIEKACALFYYKGHAFTSNILYQLKYSHRPEVATDLGILLAQEGMKVHFFDDIDGIIPIPLAPHRQRQRGYNQSEEIAKGIAQVTHLPIYTNIVRRNVFKESQTQKDRWRRNENVKEAFELYPSYRPDQEKGKNKSGSIAGRHFLMVDDVCTTGATICACCQTLLKAGNMKFSVLSIGLAGE</sequence>
<dbReference type="InterPro" id="IPR000836">
    <property type="entry name" value="PRTase_dom"/>
</dbReference>
<keyword evidence="4" id="KW-1185">Reference proteome</keyword>
<proteinExistence type="inferred from homology"/>
<dbReference type="InterPro" id="IPR051910">
    <property type="entry name" value="ComF/GntX_DNA_util-trans"/>
</dbReference>
<evidence type="ECO:0000256" key="1">
    <source>
        <dbReference type="ARBA" id="ARBA00008007"/>
    </source>
</evidence>
<accession>A0A4Y8VN20</accession>
<dbReference type="Proteomes" id="UP000297872">
    <property type="component" value="Unassembled WGS sequence"/>
</dbReference>
<dbReference type="EMBL" id="SGVY01000015">
    <property type="protein sequence ID" value="TFH81924.1"/>
    <property type="molecule type" value="Genomic_DNA"/>
</dbReference>
<evidence type="ECO:0000259" key="2">
    <source>
        <dbReference type="Pfam" id="PF00156"/>
    </source>
</evidence>
<dbReference type="CDD" id="cd06223">
    <property type="entry name" value="PRTases_typeI"/>
    <property type="match status" value="1"/>
</dbReference>
<dbReference type="AlphaFoldDB" id="A0A4Y8VN20"/>
<dbReference type="PANTHER" id="PTHR47505">
    <property type="entry name" value="DNA UTILIZATION PROTEIN YHGH"/>
    <property type="match status" value="1"/>
</dbReference>
<comment type="similarity">
    <text evidence="1">Belongs to the ComF/GntX family.</text>
</comment>
<gene>
    <name evidence="3" type="ORF">EXN75_07525</name>
</gene>
<dbReference type="PANTHER" id="PTHR47505:SF1">
    <property type="entry name" value="DNA UTILIZATION PROTEIN YHGH"/>
    <property type="match status" value="1"/>
</dbReference>
<comment type="caution">
    <text evidence="3">The sequence shown here is derived from an EMBL/GenBank/DDBJ whole genome shotgun (WGS) entry which is preliminary data.</text>
</comment>
<reference evidence="3 4" key="1">
    <citation type="submission" date="2019-02" db="EMBL/GenBank/DDBJ databases">
        <title>Draft Genome Sequence of the Prevotella sp. BCRC 81118, Isolated from Human Feces.</title>
        <authorList>
            <person name="Huang C.-H."/>
        </authorList>
    </citation>
    <scope>NUCLEOTIDE SEQUENCE [LARGE SCALE GENOMIC DNA]</scope>
    <source>
        <strain evidence="3 4">BCRC 81118</strain>
    </source>
</reference>
<protein>
    <submittedName>
        <fullName evidence="3">ComF family protein</fullName>
    </submittedName>
</protein>
<organism evidence="3 4">
    <name type="scientific">Segatella hominis</name>
    <dbReference type="NCBI Taxonomy" id="2518605"/>
    <lineage>
        <taxon>Bacteria</taxon>
        <taxon>Pseudomonadati</taxon>
        <taxon>Bacteroidota</taxon>
        <taxon>Bacteroidia</taxon>
        <taxon>Bacteroidales</taxon>
        <taxon>Prevotellaceae</taxon>
        <taxon>Segatella</taxon>
    </lineage>
</organism>
<dbReference type="OrthoDB" id="9779910at2"/>
<dbReference type="Pfam" id="PF00156">
    <property type="entry name" value="Pribosyltran"/>
    <property type="match status" value="1"/>
</dbReference>